<dbReference type="Pfam" id="PF00106">
    <property type="entry name" value="adh_short"/>
    <property type="match status" value="1"/>
</dbReference>
<keyword evidence="5" id="KW-1185">Reference proteome</keyword>
<dbReference type="PRINTS" id="PR00080">
    <property type="entry name" value="SDRFAMILY"/>
</dbReference>
<gene>
    <name evidence="4" type="ORF">A6E15_11215</name>
</gene>
<dbReference type="STRING" id="301967.A6E15_11215"/>
<dbReference type="PANTHER" id="PTHR44196">
    <property type="entry name" value="DEHYDROGENASE/REDUCTASE SDR FAMILY MEMBER 7B"/>
    <property type="match status" value="1"/>
</dbReference>
<accession>A0A1S8AY20</accession>
<dbReference type="PROSITE" id="PS00061">
    <property type="entry name" value="ADH_SHORT"/>
    <property type="match status" value="1"/>
</dbReference>
<dbReference type="InterPro" id="IPR020904">
    <property type="entry name" value="Sc_DH/Rdtase_CS"/>
</dbReference>
<evidence type="ECO:0000256" key="2">
    <source>
        <dbReference type="ARBA" id="ARBA00023002"/>
    </source>
</evidence>
<dbReference type="AlphaFoldDB" id="A0A1S8AY20"/>
<dbReference type="InterPro" id="IPR002347">
    <property type="entry name" value="SDR_fam"/>
</dbReference>
<dbReference type="GO" id="GO:0016020">
    <property type="term" value="C:membrane"/>
    <property type="evidence" value="ECO:0007669"/>
    <property type="project" value="TreeGrafter"/>
</dbReference>
<dbReference type="SUPFAM" id="SSF51735">
    <property type="entry name" value="NAD(P)-binding Rossmann-fold domains"/>
    <property type="match status" value="1"/>
</dbReference>
<dbReference type="GO" id="GO:0016491">
    <property type="term" value="F:oxidoreductase activity"/>
    <property type="evidence" value="ECO:0007669"/>
    <property type="project" value="UniProtKB-KW"/>
</dbReference>
<dbReference type="RefSeq" id="WP_076146302.1">
    <property type="nucleotide sequence ID" value="NZ_LWLN01000001.1"/>
</dbReference>
<organism evidence="4 5">
    <name type="scientific">Natrinema saccharevitans</name>
    <dbReference type="NCBI Taxonomy" id="301967"/>
    <lineage>
        <taxon>Archaea</taxon>
        <taxon>Methanobacteriati</taxon>
        <taxon>Methanobacteriota</taxon>
        <taxon>Stenosarchaea group</taxon>
        <taxon>Halobacteria</taxon>
        <taxon>Halobacteriales</taxon>
        <taxon>Natrialbaceae</taxon>
        <taxon>Natrinema</taxon>
    </lineage>
</organism>
<reference evidence="5" key="1">
    <citation type="submission" date="2016-04" db="EMBL/GenBank/DDBJ databases">
        <authorList>
            <person name="Chen S.-C."/>
            <person name="Lai M.-C."/>
        </authorList>
    </citation>
    <scope>NUCLEOTIDE SEQUENCE [LARGE SCALE GENOMIC DNA]</scope>
    <source>
        <strain evidence="5">AB14</strain>
    </source>
</reference>
<comment type="similarity">
    <text evidence="1 3">Belongs to the short-chain dehydrogenases/reductases (SDR) family.</text>
</comment>
<dbReference type="Gene3D" id="3.40.50.720">
    <property type="entry name" value="NAD(P)-binding Rossmann-like Domain"/>
    <property type="match status" value="1"/>
</dbReference>
<evidence type="ECO:0000313" key="4">
    <source>
        <dbReference type="EMBL" id="OLZ41517.1"/>
    </source>
</evidence>
<dbReference type="OrthoDB" id="10157at2157"/>
<evidence type="ECO:0000256" key="1">
    <source>
        <dbReference type="ARBA" id="ARBA00006484"/>
    </source>
</evidence>
<sequence length="332" mass="35418">MPSTALVTGCSSGIGYETARALLEEGWRVYATARDRDRPGLERLADRGADLAALDLTEPGDIDRVVARIRGEAGGVDCLVNNAGYGQFGPVEDVPARLLERQFAVHCFGPHRLLRAVLPGMRERGRGRIVNVTSAADRLALAGIGGYTASKWALASLSDALRQELSETEIAVVVVQPGIVATPFYDRALAAVEDAAASAESPRPGVDGTTADRDPTTAARRNVTVVGSDGNTDLYRVLERVRAVEGGGPLVNEPERVAETVREAATARTPDTHYRVGPVPLLGSLYGTLVPATVRDRLTRLGIRLAASEPVLDLLERRTPAAAPDRYPRGDR</sequence>
<name>A0A1S8AY20_9EURY</name>
<comment type="caution">
    <text evidence="4">The sequence shown here is derived from an EMBL/GenBank/DDBJ whole genome shotgun (WGS) entry which is preliminary data.</text>
</comment>
<dbReference type="EMBL" id="LWLN01000001">
    <property type="protein sequence ID" value="OLZ41517.1"/>
    <property type="molecule type" value="Genomic_DNA"/>
</dbReference>
<keyword evidence="2" id="KW-0560">Oxidoreductase</keyword>
<dbReference type="CDD" id="cd05374">
    <property type="entry name" value="17beta-HSD-like_SDR_c"/>
    <property type="match status" value="1"/>
</dbReference>
<dbReference type="PRINTS" id="PR00081">
    <property type="entry name" value="GDHRDH"/>
</dbReference>
<dbReference type="Proteomes" id="UP000189370">
    <property type="component" value="Unassembled WGS sequence"/>
</dbReference>
<evidence type="ECO:0000313" key="5">
    <source>
        <dbReference type="Proteomes" id="UP000189370"/>
    </source>
</evidence>
<dbReference type="PANTHER" id="PTHR44196:SF1">
    <property type="entry name" value="DEHYDROGENASE_REDUCTASE SDR FAMILY MEMBER 7B"/>
    <property type="match status" value="1"/>
</dbReference>
<evidence type="ECO:0000256" key="3">
    <source>
        <dbReference type="RuleBase" id="RU000363"/>
    </source>
</evidence>
<proteinExistence type="inferred from homology"/>
<dbReference type="InterPro" id="IPR036291">
    <property type="entry name" value="NAD(P)-bd_dom_sf"/>
</dbReference>
<protein>
    <submittedName>
        <fullName evidence="4">Short-chain dehydrogenase/reductase</fullName>
    </submittedName>
</protein>